<protein>
    <submittedName>
        <fullName evidence="2">Uncharacterized protein</fullName>
    </submittedName>
</protein>
<gene>
    <name evidence="2" type="ORF">CTEN0397_LOCUS9770</name>
</gene>
<reference evidence="2" key="1">
    <citation type="submission" date="2021-01" db="EMBL/GenBank/DDBJ databases">
        <authorList>
            <person name="Corre E."/>
            <person name="Pelletier E."/>
            <person name="Niang G."/>
            <person name="Scheremetjew M."/>
            <person name="Finn R."/>
            <person name="Kale V."/>
            <person name="Holt S."/>
            <person name="Cochrane G."/>
            <person name="Meng A."/>
            <person name="Brown T."/>
            <person name="Cohen L."/>
        </authorList>
    </citation>
    <scope>NUCLEOTIDE SEQUENCE</scope>
    <source>
        <strain evidence="2">ECT3854</strain>
    </source>
</reference>
<dbReference type="EMBL" id="HBFW01015328">
    <property type="protein sequence ID" value="CAD8938707.1"/>
    <property type="molecule type" value="Transcribed_RNA"/>
</dbReference>
<accession>A0A7S1D6G2</accession>
<sequence>MQYEVNEDNELLLSPRVEKRPLRGCDESLDYELGSMDLPRPNYEYGDDVVLVSFPPDLLSVSTGDGDSSVVSALSDESSLSDSQTRSIFKSYWRTTGERRDTSRDTNDSNDGTNTKGCNENHADSLHHECQGNQDHDNEARNDMVCYEEDAESTHGVPCGFFLSKFLPRPKIGYQMNRPLSATRKVTSDSVLQCKKPPSCLRASSSANRLDRSTRSVTFHQNVHVLRYELPQEKWADEGWSKLFH</sequence>
<feature type="compositionally biased region" description="Polar residues" evidence="1">
    <location>
        <begin position="109"/>
        <end position="118"/>
    </location>
</feature>
<proteinExistence type="predicted"/>
<feature type="compositionally biased region" description="Basic and acidic residues" evidence="1">
    <location>
        <begin position="96"/>
        <end position="107"/>
    </location>
</feature>
<feature type="region of interest" description="Disordered" evidence="1">
    <location>
        <begin position="95"/>
        <end position="120"/>
    </location>
</feature>
<name>A0A7S1D6G2_CYCTE</name>
<dbReference type="AlphaFoldDB" id="A0A7S1D6G2"/>
<evidence type="ECO:0000256" key="1">
    <source>
        <dbReference type="SAM" id="MobiDB-lite"/>
    </source>
</evidence>
<organism evidence="2">
    <name type="scientific">Cyclophora tenuis</name>
    <name type="common">Marine diatom</name>
    <dbReference type="NCBI Taxonomy" id="216820"/>
    <lineage>
        <taxon>Eukaryota</taxon>
        <taxon>Sar</taxon>
        <taxon>Stramenopiles</taxon>
        <taxon>Ochrophyta</taxon>
        <taxon>Bacillariophyta</taxon>
        <taxon>Fragilariophyceae</taxon>
        <taxon>Fragilariophycidae</taxon>
        <taxon>Cyclophorales</taxon>
        <taxon>Cyclophoraceae</taxon>
        <taxon>Cyclophora</taxon>
    </lineage>
</organism>
<evidence type="ECO:0000313" key="2">
    <source>
        <dbReference type="EMBL" id="CAD8938707.1"/>
    </source>
</evidence>